<name>D5H989_SALRM</name>
<reference evidence="11 12" key="1">
    <citation type="journal article" date="2010" name="ISME J.">
        <title>Fine-scale evolution: genomic, phenotypic and ecological differentiation in two coexisting Salinibacter ruber strains.</title>
        <authorList>
            <person name="Pena A."/>
            <person name="Teeling H."/>
            <person name="Huerta-Cepas J."/>
            <person name="Santos F."/>
            <person name="Yarza P."/>
            <person name="Brito-Echeverria J."/>
            <person name="Lucio M."/>
            <person name="Schmitt-Kopplin P."/>
            <person name="Meseguer I."/>
            <person name="Schenowitz C."/>
            <person name="Dossat C."/>
            <person name="Barbe V."/>
            <person name="Dopazo J."/>
            <person name="Rossello-Mora R."/>
            <person name="Schuler M."/>
            <person name="Glockner F.O."/>
            <person name="Amann R."/>
            <person name="Gabaldon T."/>
            <person name="Anton J."/>
        </authorList>
    </citation>
    <scope>NUCLEOTIDE SEQUENCE [LARGE SCALE GENOMIC DNA]</scope>
    <source>
        <strain evidence="11 12">M8</strain>
    </source>
</reference>
<keyword evidence="4 10" id="KW-0812">Transmembrane</keyword>
<sequence>MAPNSEGAFTCPRLAFAPCSQFTHRCWGVDMWSLTVILLISYFLGSIPGALWSSKALHGVDIRNHGSHNCGATNAFRVVGWQAGALATVVDFGKGFLAAGVVASVIRIDPIPSGLSLFGGDPFVVLGLLAGVGAVIGHMYPIFARFEGGKGVNTAAGMLFALTPLTMAITLAVFVAVLLSSRYVSLSSITAAVAFPTIVALRRFGFGADLDPSLLVFGGLLALSIVVAHRSNIQRLLNGTESQISSFEPAQGMLGRGEL</sequence>
<evidence type="ECO:0000256" key="3">
    <source>
        <dbReference type="ARBA" id="ARBA00022679"/>
    </source>
</evidence>
<dbReference type="HOGENOM" id="CLU_081254_3_0_10"/>
<dbReference type="PATRIC" id="fig|761659.10.peg.1826"/>
<dbReference type="InterPro" id="IPR003811">
    <property type="entry name" value="G3P_acylTferase_PlsY"/>
</dbReference>
<evidence type="ECO:0000313" key="12">
    <source>
        <dbReference type="Proteomes" id="UP000000933"/>
    </source>
</evidence>
<dbReference type="AlphaFoldDB" id="D5H989"/>
<feature type="transmembrane region" description="Helical" evidence="10">
    <location>
        <begin position="210"/>
        <end position="228"/>
    </location>
</feature>
<comment type="subunit">
    <text evidence="10">Probably interacts with PlsX.</text>
</comment>
<evidence type="ECO:0000256" key="4">
    <source>
        <dbReference type="ARBA" id="ARBA00022692"/>
    </source>
</evidence>
<evidence type="ECO:0000256" key="10">
    <source>
        <dbReference type="HAMAP-Rule" id="MF_01043"/>
    </source>
</evidence>
<keyword evidence="7 10" id="KW-0472">Membrane</keyword>
<evidence type="ECO:0000256" key="8">
    <source>
        <dbReference type="ARBA" id="ARBA00023209"/>
    </source>
</evidence>
<feature type="transmembrane region" description="Helical" evidence="10">
    <location>
        <begin position="155"/>
        <end position="179"/>
    </location>
</feature>
<dbReference type="EMBL" id="FP565814">
    <property type="protein sequence ID" value="CBH24594.1"/>
    <property type="molecule type" value="Genomic_DNA"/>
</dbReference>
<keyword evidence="8 10" id="KW-0594">Phospholipid biosynthesis</keyword>
<organism evidence="11 12">
    <name type="scientific">Salinibacter ruber (strain M8)</name>
    <dbReference type="NCBI Taxonomy" id="761659"/>
    <lineage>
        <taxon>Bacteria</taxon>
        <taxon>Pseudomonadati</taxon>
        <taxon>Rhodothermota</taxon>
        <taxon>Rhodothermia</taxon>
        <taxon>Rhodothermales</taxon>
        <taxon>Salinibacteraceae</taxon>
        <taxon>Salinibacter</taxon>
    </lineage>
</organism>
<dbReference type="UniPathway" id="UPA00085"/>
<evidence type="ECO:0000256" key="1">
    <source>
        <dbReference type="ARBA" id="ARBA00022475"/>
    </source>
</evidence>
<accession>D5H989</accession>
<comment type="subcellular location">
    <subcellularLocation>
        <location evidence="10">Cell inner membrane</location>
        <topology evidence="10">Multi-pass membrane protein</topology>
    </subcellularLocation>
</comment>
<dbReference type="PANTHER" id="PTHR30309">
    <property type="entry name" value="INNER MEMBRANE PROTEIN YGIH"/>
    <property type="match status" value="1"/>
</dbReference>
<comment type="catalytic activity">
    <reaction evidence="10">
        <text>an acyl phosphate + sn-glycerol 3-phosphate = a 1-acyl-sn-glycero-3-phosphate + phosphate</text>
        <dbReference type="Rhea" id="RHEA:34075"/>
        <dbReference type="ChEBI" id="CHEBI:43474"/>
        <dbReference type="ChEBI" id="CHEBI:57597"/>
        <dbReference type="ChEBI" id="CHEBI:57970"/>
        <dbReference type="ChEBI" id="CHEBI:59918"/>
        <dbReference type="EC" id="2.3.1.275"/>
    </reaction>
</comment>
<feature type="transmembrane region" description="Helical" evidence="10">
    <location>
        <begin position="31"/>
        <end position="53"/>
    </location>
</feature>
<proteinExistence type="inferred from homology"/>
<keyword evidence="2 10" id="KW-0444">Lipid biosynthesis</keyword>
<keyword evidence="6 10" id="KW-0443">Lipid metabolism</keyword>
<evidence type="ECO:0000256" key="6">
    <source>
        <dbReference type="ARBA" id="ARBA00023098"/>
    </source>
</evidence>
<evidence type="ECO:0000256" key="7">
    <source>
        <dbReference type="ARBA" id="ARBA00023136"/>
    </source>
</evidence>
<evidence type="ECO:0000256" key="9">
    <source>
        <dbReference type="ARBA" id="ARBA00023264"/>
    </source>
</evidence>
<keyword evidence="9 10" id="KW-1208">Phospholipid metabolism</keyword>
<dbReference type="GO" id="GO:0008654">
    <property type="term" value="P:phospholipid biosynthetic process"/>
    <property type="evidence" value="ECO:0007669"/>
    <property type="project" value="UniProtKB-UniRule"/>
</dbReference>
<protein>
    <recommendedName>
        <fullName evidence="10">Glycerol-3-phosphate acyltransferase</fullName>
    </recommendedName>
    <alternativeName>
        <fullName evidence="10">Acyl-PO4 G3P acyltransferase</fullName>
    </alternativeName>
    <alternativeName>
        <fullName evidence="10">Acyl-phosphate--glycerol-3-phosphate acyltransferase</fullName>
    </alternativeName>
    <alternativeName>
        <fullName evidence="10">G3P acyltransferase</fullName>
        <shortName evidence="10">GPAT</shortName>
        <ecNumber evidence="10">2.3.1.275</ecNumber>
    </alternativeName>
    <alternativeName>
        <fullName evidence="10">Lysophosphatidic acid synthase</fullName>
        <shortName evidence="10">LPA synthase</shortName>
    </alternativeName>
</protein>
<dbReference type="PANTHER" id="PTHR30309:SF0">
    <property type="entry name" value="GLYCEROL-3-PHOSPHATE ACYLTRANSFERASE-RELATED"/>
    <property type="match status" value="1"/>
</dbReference>
<keyword evidence="5 10" id="KW-1133">Transmembrane helix</keyword>
<dbReference type="Pfam" id="PF02660">
    <property type="entry name" value="G3P_acyltransf"/>
    <property type="match status" value="1"/>
</dbReference>
<reference evidence="12" key="2">
    <citation type="submission" date="2010-04" db="EMBL/GenBank/DDBJ databases">
        <title>Genome sequence of Salinibacter ruber M8.</title>
        <authorList>
            <consortium name="Genoscope"/>
        </authorList>
    </citation>
    <scope>NUCLEOTIDE SEQUENCE [LARGE SCALE GENOMIC DNA]</scope>
    <source>
        <strain evidence="12">M8</strain>
    </source>
</reference>
<dbReference type="GO" id="GO:0043772">
    <property type="term" value="F:acyl-phosphate glycerol-3-phosphate acyltransferase activity"/>
    <property type="evidence" value="ECO:0007669"/>
    <property type="project" value="UniProtKB-UniRule"/>
</dbReference>
<dbReference type="EC" id="2.3.1.275" evidence="10"/>
<evidence type="ECO:0000256" key="2">
    <source>
        <dbReference type="ARBA" id="ARBA00022516"/>
    </source>
</evidence>
<keyword evidence="3 10" id="KW-0808">Transferase</keyword>
<comment type="pathway">
    <text evidence="10">Lipid metabolism; phospholipid metabolism.</text>
</comment>
<feature type="transmembrane region" description="Helical" evidence="10">
    <location>
        <begin position="123"/>
        <end position="143"/>
    </location>
</feature>
<evidence type="ECO:0000313" key="11">
    <source>
        <dbReference type="EMBL" id="CBH24594.1"/>
    </source>
</evidence>
<dbReference type="SMART" id="SM01207">
    <property type="entry name" value="G3P_acyltransf"/>
    <property type="match status" value="1"/>
</dbReference>
<dbReference type="GO" id="GO:0005886">
    <property type="term" value="C:plasma membrane"/>
    <property type="evidence" value="ECO:0007669"/>
    <property type="project" value="UniProtKB-SubCell"/>
</dbReference>
<evidence type="ECO:0000256" key="5">
    <source>
        <dbReference type="ARBA" id="ARBA00022989"/>
    </source>
</evidence>
<feature type="transmembrane region" description="Helical" evidence="10">
    <location>
        <begin position="186"/>
        <end position="204"/>
    </location>
</feature>
<dbReference type="HAMAP" id="MF_01043">
    <property type="entry name" value="PlsY"/>
    <property type="match status" value="1"/>
</dbReference>
<keyword evidence="1 10" id="KW-1003">Cell membrane</keyword>
<dbReference type="KEGG" id="srm:SRM_01673"/>
<gene>
    <name evidence="10" type="primary">plsY</name>
    <name evidence="11" type="ordered locus">SRM_01673</name>
</gene>
<comment type="function">
    <text evidence="10">Catalyzes the transfer of an acyl group from acyl-phosphate (acyl-PO(4)) to glycerol-3-phosphate (G3P) to form lysophosphatidic acid (LPA). This enzyme utilizes acyl-phosphate as fatty acyl donor, but not acyl-CoA or acyl-ACP.</text>
</comment>
<comment type="similarity">
    <text evidence="10">Belongs to the PlsY family.</text>
</comment>
<keyword evidence="10" id="KW-0997">Cell inner membrane</keyword>
<dbReference type="NCBIfam" id="TIGR00023">
    <property type="entry name" value="glycerol-3-phosphate 1-O-acyltransferase PlsY"/>
    <property type="match status" value="1"/>
</dbReference>
<dbReference type="Proteomes" id="UP000000933">
    <property type="component" value="Chromosome"/>
</dbReference>